<organism evidence="8 9">
    <name type="scientific">Quercus suber</name>
    <name type="common">Cork oak</name>
    <dbReference type="NCBI Taxonomy" id="58331"/>
    <lineage>
        <taxon>Eukaryota</taxon>
        <taxon>Viridiplantae</taxon>
        <taxon>Streptophyta</taxon>
        <taxon>Embryophyta</taxon>
        <taxon>Tracheophyta</taxon>
        <taxon>Spermatophyta</taxon>
        <taxon>Magnoliopsida</taxon>
        <taxon>eudicotyledons</taxon>
        <taxon>Gunneridae</taxon>
        <taxon>Pentapetalae</taxon>
        <taxon>rosids</taxon>
        <taxon>fabids</taxon>
        <taxon>Fagales</taxon>
        <taxon>Fagaceae</taxon>
        <taxon>Quercus</taxon>
    </lineage>
</organism>
<evidence type="ECO:0000256" key="5">
    <source>
        <dbReference type="ARBA" id="ARBA00023180"/>
    </source>
</evidence>
<dbReference type="InterPro" id="IPR011042">
    <property type="entry name" value="6-blade_b-propeller_TolB-like"/>
</dbReference>
<comment type="caution">
    <text evidence="8">The sequence shown here is derived from an EMBL/GenBank/DDBJ whole genome shotgun (WGS) entry which is preliminary data.</text>
</comment>
<keyword evidence="3" id="KW-0597">Phosphoprotein</keyword>
<reference evidence="8 9" key="1">
    <citation type="journal article" date="2018" name="Sci. Data">
        <title>The draft genome sequence of cork oak.</title>
        <authorList>
            <person name="Ramos A.M."/>
            <person name="Usie A."/>
            <person name="Barbosa P."/>
            <person name="Barros P.M."/>
            <person name="Capote T."/>
            <person name="Chaves I."/>
            <person name="Simoes F."/>
            <person name="Abreu I."/>
            <person name="Carrasquinho I."/>
            <person name="Faro C."/>
            <person name="Guimaraes J.B."/>
            <person name="Mendonca D."/>
            <person name="Nobrega F."/>
            <person name="Rodrigues L."/>
            <person name="Saibo N.J.M."/>
            <person name="Varela M.C."/>
            <person name="Egas C."/>
            <person name="Matos J."/>
            <person name="Miguel C.M."/>
            <person name="Oliveira M.M."/>
            <person name="Ricardo C.P."/>
            <person name="Goncalves S."/>
        </authorList>
    </citation>
    <scope>NUCLEOTIDE SEQUENCE [LARGE SCALE GENOMIC DNA]</scope>
    <source>
        <strain evidence="9">cv. HL8</strain>
    </source>
</reference>
<name>A0AAW0LTF0_QUESU</name>
<comment type="similarity">
    <text evidence="2">Belongs to the strictosidine synthase family.</text>
</comment>
<dbReference type="Pfam" id="PF03088">
    <property type="entry name" value="Str_synth"/>
    <property type="match status" value="1"/>
</dbReference>
<evidence type="ECO:0000256" key="6">
    <source>
        <dbReference type="SAM" id="Phobius"/>
    </source>
</evidence>
<dbReference type="Pfam" id="PF20067">
    <property type="entry name" value="SSL_N"/>
    <property type="match status" value="1"/>
</dbReference>
<evidence type="ECO:0000313" key="9">
    <source>
        <dbReference type="Proteomes" id="UP000237347"/>
    </source>
</evidence>
<keyword evidence="6" id="KW-0472">Membrane</keyword>
<accession>A0AAW0LTF0</accession>
<dbReference type="GO" id="GO:0012505">
    <property type="term" value="C:endomembrane system"/>
    <property type="evidence" value="ECO:0007669"/>
    <property type="project" value="TreeGrafter"/>
</dbReference>
<evidence type="ECO:0000256" key="1">
    <source>
        <dbReference type="ARBA" id="ARBA00004116"/>
    </source>
</evidence>
<evidence type="ECO:0000256" key="3">
    <source>
        <dbReference type="ARBA" id="ARBA00022553"/>
    </source>
</evidence>
<keyword evidence="6" id="KW-0812">Transmembrane</keyword>
<keyword evidence="6" id="KW-1133">Transmembrane helix</keyword>
<feature type="domain" description="Strictosidine synthase conserved region" evidence="7">
    <location>
        <begin position="180"/>
        <end position="266"/>
    </location>
</feature>
<dbReference type="GO" id="GO:0016787">
    <property type="term" value="F:hydrolase activity"/>
    <property type="evidence" value="ECO:0007669"/>
    <property type="project" value="TreeGrafter"/>
</dbReference>
<dbReference type="Gene3D" id="2.120.10.30">
    <property type="entry name" value="TolB, C-terminal domain"/>
    <property type="match status" value="1"/>
</dbReference>
<comment type="subcellular location">
    <subcellularLocation>
        <location evidence="1">Vacuole</location>
    </subcellularLocation>
</comment>
<dbReference type="PANTHER" id="PTHR10426:SF88">
    <property type="entry name" value="ADIPOCYTE PLASMA MEMBRANE-ASSOCIATED PROTEIN HEMOMUCIN-RELATED"/>
    <property type="match status" value="1"/>
</dbReference>
<dbReference type="SUPFAM" id="SSF63829">
    <property type="entry name" value="Calcium-dependent phosphotriesterase"/>
    <property type="match status" value="1"/>
</dbReference>
<keyword evidence="4" id="KW-0926">Vacuole</keyword>
<evidence type="ECO:0000256" key="4">
    <source>
        <dbReference type="ARBA" id="ARBA00022554"/>
    </source>
</evidence>
<dbReference type="PANTHER" id="PTHR10426">
    <property type="entry name" value="STRICTOSIDINE SYNTHASE-RELATED"/>
    <property type="match status" value="1"/>
</dbReference>
<keyword evidence="9" id="KW-1185">Reference proteome</keyword>
<dbReference type="Proteomes" id="UP000237347">
    <property type="component" value="Unassembled WGS sequence"/>
</dbReference>
<gene>
    <name evidence="8" type="primary">SSL5_4</name>
    <name evidence="8" type="ORF">CFP56_031021</name>
</gene>
<dbReference type="InterPro" id="IPR018119">
    <property type="entry name" value="Strictosidine_synth_cons-reg"/>
</dbReference>
<proteinExistence type="inferred from homology"/>
<evidence type="ECO:0000259" key="7">
    <source>
        <dbReference type="Pfam" id="PF03088"/>
    </source>
</evidence>
<evidence type="ECO:0000313" key="8">
    <source>
        <dbReference type="EMBL" id="KAK7854760.1"/>
    </source>
</evidence>
<keyword evidence="5" id="KW-0325">Glycoprotein</keyword>
<evidence type="ECO:0000256" key="2">
    <source>
        <dbReference type="ARBA" id="ARBA00009191"/>
    </source>
</evidence>
<sequence length="375" mass="41348">MDESKNPDSASLPRPSKATFTKQKSSWAFTFLVTVLVPVVAATLLYQLDSFDPAPLPPDELTRHVITVPARNDHMLRVSEFVGVGNLIAPEDVAYDAKSGVIYTGCADGWISRVTVNDSAADSVVEKWVNTGGRPLGIAFGHNNELIVADPEKGLLNVTANGVVKLLTDEADGQKFKLTDAVDVAHNGIIYFTDASYKYRLSETNLDIFEGKPNGRLLSYDPAIKTTKVLVHNLYFANGVVVSPDQNYVIFCETPMRRCGKYHIQGKEKGRVEKFIDHLPGLPDNIRYDGEAFRYPFIRKILIIMEKYIGKPRMEKNGGVLAVDLAGNPIAHYYDPGLALVSSGIKIGNHLYCGSMVLPYIVRLNLKQYPAQATT</sequence>
<feature type="transmembrane region" description="Helical" evidence="6">
    <location>
        <begin position="27"/>
        <end position="48"/>
    </location>
</feature>
<protein>
    <submittedName>
        <fullName evidence="8">Protein strictosidine synthase-like 5</fullName>
    </submittedName>
</protein>
<dbReference type="GO" id="GO:0005773">
    <property type="term" value="C:vacuole"/>
    <property type="evidence" value="ECO:0007669"/>
    <property type="project" value="UniProtKB-SubCell"/>
</dbReference>
<dbReference type="AlphaFoldDB" id="A0AAW0LTF0"/>
<dbReference type="EMBL" id="PKMF04000052">
    <property type="protein sequence ID" value="KAK7854760.1"/>
    <property type="molecule type" value="Genomic_DNA"/>
</dbReference>